<protein>
    <submittedName>
        <fullName evidence="2">Uncharacterized protein</fullName>
    </submittedName>
</protein>
<feature type="region of interest" description="Disordered" evidence="1">
    <location>
        <begin position="1"/>
        <end position="24"/>
    </location>
</feature>
<gene>
    <name evidence="2" type="ORF">LCGC14_0273330</name>
</gene>
<dbReference type="EMBL" id="LAZR01000153">
    <property type="protein sequence ID" value="KKN85921.1"/>
    <property type="molecule type" value="Genomic_DNA"/>
</dbReference>
<organism evidence="2">
    <name type="scientific">marine sediment metagenome</name>
    <dbReference type="NCBI Taxonomy" id="412755"/>
    <lineage>
        <taxon>unclassified sequences</taxon>
        <taxon>metagenomes</taxon>
        <taxon>ecological metagenomes</taxon>
    </lineage>
</organism>
<reference evidence="2" key="1">
    <citation type="journal article" date="2015" name="Nature">
        <title>Complex archaea that bridge the gap between prokaryotes and eukaryotes.</title>
        <authorList>
            <person name="Spang A."/>
            <person name="Saw J.H."/>
            <person name="Jorgensen S.L."/>
            <person name="Zaremba-Niedzwiedzka K."/>
            <person name="Martijn J."/>
            <person name="Lind A.E."/>
            <person name="van Eijk R."/>
            <person name="Schleper C."/>
            <person name="Guy L."/>
            <person name="Ettema T.J."/>
        </authorList>
    </citation>
    <scope>NUCLEOTIDE SEQUENCE</scope>
</reference>
<comment type="caution">
    <text evidence="2">The sequence shown here is derived from an EMBL/GenBank/DDBJ whole genome shotgun (WGS) entry which is preliminary data.</text>
</comment>
<sequence length="121" mass="12246">MGAKTYNRDKDPDTNATPIDITYDGAETPTAEAPLAVGTTGEAAITVLADADESGGIDVQPLYTVSLVPVIDAAAPGGQRLTVTVTPILGGGGSGTPLVFTAPHPETMDAWQTAAGRPQQV</sequence>
<evidence type="ECO:0000313" key="2">
    <source>
        <dbReference type="EMBL" id="KKN85921.1"/>
    </source>
</evidence>
<dbReference type="AlphaFoldDB" id="A0A0F9WIY0"/>
<feature type="compositionally biased region" description="Basic and acidic residues" evidence="1">
    <location>
        <begin position="1"/>
        <end position="13"/>
    </location>
</feature>
<accession>A0A0F9WIY0</accession>
<evidence type="ECO:0000256" key="1">
    <source>
        <dbReference type="SAM" id="MobiDB-lite"/>
    </source>
</evidence>
<name>A0A0F9WIY0_9ZZZZ</name>
<proteinExistence type="predicted"/>